<feature type="region of interest" description="Disordered" evidence="1">
    <location>
        <begin position="118"/>
        <end position="142"/>
    </location>
</feature>
<dbReference type="PROSITE" id="PS51370">
    <property type="entry name" value="R"/>
    <property type="match status" value="1"/>
</dbReference>
<feature type="domain" description="R" evidence="2">
    <location>
        <begin position="40"/>
        <end position="57"/>
    </location>
</feature>
<feature type="compositionally biased region" description="Basic residues" evidence="1">
    <location>
        <begin position="121"/>
        <end position="133"/>
    </location>
</feature>
<evidence type="ECO:0000313" key="3">
    <source>
        <dbReference type="EMBL" id="KAG9455534.1"/>
    </source>
</evidence>
<dbReference type="InterPro" id="IPR017888">
    <property type="entry name" value="CYC/TB1_R_domain"/>
</dbReference>
<reference evidence="3 4" key="1">
    <citation type="submission" date="2021-07" db="EMBL/GenBank/DDBJ databases">
        <title>The Aristolochia fimbriata genome: insights into angiosperm evolution, floral development and chemical biosynthesis.</title>
        <authorList>
            <person name="Jiao Y."/>
        </authorList>
    </citation>
    <scope>NUCLEOTIDE SEQUENCE [LARGE SCALE GENOMIC DNA]</scope>
    <source>
        <strain evidence="3">IBCAS-2021</strain>
        <tissue evidence="3">Leaf</tissue>
    </source>
</reference>
<gene>
    <name evidence="3" type="ORF">H6P81_000042</name>
</gene>
<keyword evidence="4" id="KW-1185">Reference proteome</keyword>
<feature type="region of interest" description="Disordered" evidence="1">
    <location>
        <begin position="49"/>
        <end position="69"/>
    </location>
</feature>
<name>A0AAV7F3Q2_ARIFI</name>
<dbReference type="AlphaFoldDB" id="A0AAV7F3Q2"/>
<dbReference type="Proteomes" id="UP000825729">
    <property type="component" value="Unassembled WGS sequence"/>
</dbReference>
<evidence type="ECO:0000259" key="2">
    <source>
        <dbReference type="PROSITE" id="PS51370"/>
    </source>
</evidence>
<evidence type="ECO:0000256" key="1">
    <source>
        <dbReference type="SAM" id="MobiDB-lite"/>
    </source>
</evidence>
<feature type="compositionally biased region" description="Basic and acidic residues" evidence="1">
    <location>
        <begin position="53"/>
        <end position="69"/>
    </location>
</feature>
<evidence type="ECO:0000313" key="4">
    <source>
        <dbReference type="Proteomes" id="UP000825729"/>
    </source>
</evidence>
<accession>A0AAV7F3Q2</accession>
<sequence>MVGWNSITNSLVVGRGSCKCKMQNAKCKCKWEGRKADFEREERVRLRARARERKRERESERVRDTNRSHGLEDWKWKQAEEAKKVVPSEPRTSRLVASLRDYCLLVCLFDASFLGKQEKKLSRRRKRSRRKQTRPRERGTDS</sequence>
<proteinExistence type="predicted"/>
<dbReference type="EMBL" id="JAINDJ010000002">
    <property type="protein sequence ID" value="KAG9455534.1"/>
    <property type="molecule type" value="Genomic_DNA"/>
</dbReference>
<comment type="caution">
    <text evidence="3">The sequence shown here is derived from an EMBL/GenBank/DDBJ whole genome shotgun (WGS) entry which is preliminary data.</text>
</comment>
<organism evidence="3 4">
    <name type="scientific">Aristolochia fimbriata</name>
    <name type="common">White veined hardy Dutchman's pipe vine</name>
    <dbReference type="NCBI Taxonomy" id="158543"/>
    <lineage>
        <taxon>Eukaryota</taxon>
        <taxon>Viridiplantae</taxon>
        <taxon>Streptophyta</taxon>
        <taxon>Embryophyta</taxon>
        <taxon>Tracheophyta</taxon>
        <taxon>Spermatophyta</taxon>
        <taxon>Magnoliopsida</taxon>
        <taxon>Magnoliidae</taxon>
        <taxon>Piperales</taxon>
        <taxon>Aristolochiaceae</taxon>
        <taxon>Aristolochia</taxon>
    </lineage>
</organism>
<protein>
    <recommendedName>
        <fullName evidence="2">R domain-containing protein</fullName>
    </recommendedName>
</protein>